<evidence type="ECO:0000256" key="3">
    <source>
        <dbReference type="ARBA" id="ARBA00022679"/>
    </source>
</evidence>
<dbReference type="InterPro" id="IPR029063">
    <property type="entry name" value="SAM-dependent_MTases_sf"/>
</dbReference>
<keyword evidence="9" id="KW-1185">Reference proteome</keyword>
<dbReference type="Gene3D" id="3.40.50.150">
    <property type="entry name" value="Vaccinia Virus protein VP39"/>
    <property type="match status" value="1"/>
</dbReference>
<dbReference type="InterPro" id="IPR023267">
    <property type="entry name" value="RCMT"/>
</dbReference>
<feature type="active site" description="Nucleophile" evidence="6">
    <location>
        <position position="318"/>
    </location>
</feature>
<evidence type="ECO:0000313" key="9">
    <source>
        <dbReference type="Proteomes" id="UP000005143"/>
    </source>
</evidence>
<dbReference type="EMBL" id="AGUD01000083">
    <property type="protein sequence ID" value="EHN11630.1"/>
    <property type="molecule type" value="Genomic_DNA"/>
</dbReference>
<feature type="binding site" evidence="6">
    <location>
        <begin position="197"/>
        <end position="203"/>
    </location>
    <ligand>
        <name>S-adenosyl-L-methionine</name>
        <dbReference type="ChEBI" id="CHEBI:59789"/>
    </ligand>
</feature>
<keyword evidence="4 6" id="KW-0949">S-adenosyl-L-methionine</keyword>
<keyword evidence="2 6" id="KW-0489">Methyltransferase</keyword>
<feature type="binding site" evidence="6">
    <location>
        <position position="221"/>
    </location>
    <ligand>
        <name>S-adenosyl-L-methionine</name>
        <dbReference type="ChEBI" id="CHEBI:59789"/>
    </ligand>
</feature>
<dbReference type="InterPro" id="IPR006027">
    <property type="entry name" value="NusB_RsmB_TIM44"/>
</dbReference>
<proteinExistence type="inferred from homology"/>
<name>H0E3U9_9ACTN</name>
<comment type="similarity">
    <text evidence="1 6">Belongs to the class I-like SAM-binding methyltransferase superfamily. RsmB/NOP family.</text>
</comment>
<dbReference type="AlphaFoldDB" id="H0E3U9"/>
<keyword evidence="3 6" id="KW-0808">Transferase</keyword>
<evidence type="ECO:0000259" key="7">
    <source>
        <dbReference type="PROSITE" id="PS51686"/>
    </source>
</evidence>
<dbReference type="GO" id="GO:0008173">
    <property type="term" value="F:RNA methyltransferase activity"/>
    <property type="evidence" value="ECO:0007669"/>
    <property type="project" value="InterPro"/>
</dbReference>
<comment type="caution">
    <text evidence="8">The sequence shown here is derived from an EMBL/GenBank/DDBJ whole genome shotgun (WGS) entry which is preliminary data.</text>
</comment>
<evidence type="ECO:0000256" key="2">
    <source>
        <dbReference type="ARBA" id="ARBA00022603"/>
    </source>
</evidence>
<dbReference type="Proteomes" id="UP000005143">
    <property type="component" value="Unassembled WGS sequence"/>
</dbReference>
<accession>H0E3U9</accession>
<feature type="domain" description="SAM-dependent MTase RsmB/NOP-type" evidence="7">
    <location>
        <begin position="105"/>
        <end position="352"/>
    </location>
</feature>
<feature type="binding site" evidence="6">
    <location>
        <position position="265"/>
    </location>
    <ligand>
        <name>S-adenosyl-L-methionine</name>
        <dbReference type="ChEBI" id="CHEBI:59789"/>
    </ligand>
</feature>
<gene>
    <name evidence="8" type="ORF">PAI11_14740</name>
</gene>
<dbReference type="Pfam" id="PF22458">
    <property type="entry name" value="RsmF-B_ferredox"/>
    <property type="match status" value="1"/>
</dbReference>
<dbReference type="GO" id="GO:0001510">
    <property type="term" value="P:RNA methylation"/>
    <property type="evidence" value="ECO:0007669"/>
    <property type="project" value="InterPro"/>
</dbReference>
<dbReference type="InterPro" id="IPR001678">
    <property type="entry name" value="MeTrfase_RsmB-F_NOP2_dom"/>
</dbReference>
<dbReference type="InterPro" id="IPR035926">
    <property type="entry name" value="NusB-like_sf"/>
</dbReference>
<dbReference type="PRINTS" id="PR02008">
    <property type="entry name" value="RCMTFAMILY"/>
</dbReference>
<dbReference type="GO" id="GO:0006355">
    <property type="term" value="P:regulation of DNA-templated transcription"/>
    <property type="evidence" value="ECO:0007669"/>
    <property type="project" value="InterPro"/>
</dbReference>
<dbReference type="PROSITE" id="PS01153">
    <property type="entry name" value="NOL1_NOP2_SUN"/>
    <property type="match status" value="1"/>
</dbReference>
<dbReference type="CDD" id="cd02440">
    <property type="entry name" value="AdoMet_MTases"/>
    <property type="match status" value="1"/>
</dbReference>
<dbReference type="Gene3D" id="3.30.70.1170">
    <property type="entry name" value="Sun protein, domain 3"/>
    <property type="match status" value="1"/>
</dbReference>
<reference evidence="8 9" key="1">
    <citation type="journal article" date="2013" name="Biodegradation">
        <title>Quantitative proteomic analysis of ibuprofen-degrading Patulibacter sp. strain I11.</title>
        <authorList>
            <person name="Almeida B."/>
            <person name="Kjeldal H."/>
            <person name="Lolas I."/>
            <person name="Knudsen A.D."/>
            <person name="Carvalho G."/>
            <person name="Nielsen K.L."/>
            <person name="Barreto Crespo M.T."/>
            <person name="Stensballe A."/>
            <person name="Nielsen J.L."/>
        </authorList>
    </citation>
    <scope>NUCLEOTIDE SEQUENCE [LARGE SCALE GENOMIC DNA]</scope>
    <source>
        <strain evidence="8 9">I11</strain>
    </source>
</reference>
<evidence type="ECO:0000256" key="1">
    <source>
        <dbReference type="ARBA" id="ARBA00007494"/>
    </source>
</evidence>
<dbReference type="Pfam" id="PF01189">
    <property type="entry name" value="Methyltr_RsmB-F"/>
    <property type="match status" value="1"/>
</dbReference>
<evidence type="ECO:0000313" key="8">
    <source>
        <dbReference type="EMBL" id="EHN11630.1"/>
    </source>
</evidence>
<dbReference type="EC" id="2.1.1.-" evidence="8"/>
<dbReference type="Gene3D" id="1.10.940.10">
    <property type="entry name" value="NusB-like"/>
    <property type="match status" value="1"/>
</dbReference>
<dbReference type="PROSITE" id="PS51686">
    <property type="entry name" value="SAM_MT_RSMB_NOP"/>
    <property type="match status" value="1"/>
</dbReference>
<dbReference type="PANTHER" id="PTHR22807:SF61">
    <property type="entry name" value="NOL1_NOP2_SUN FAMILY PROTEIN _ ANTITERMINATION NUSB DOMAIN-CONTAINING PROTEIN"/>
    <property type="match status" value="1"/>
</dbReference>
<dbReference type="SUPFAM" id="SSF48013">
    <property type="entry name" value="NusB-like"/>
    <property type="match status" value="1"/>
</dbReference>
<dbReference type="Pfam" id="PF01029">
    <property type="entry name" value="NusB"/>
    <property type="match status" value="1"/>
</dbReference>
<evidence type="ECO:0000256" key="6">
    <source>
        <dbReference type="PROSITE-ProRule" id="PRU01023"/>
    </source>
</evidence>
<dbReference type="InterPro" id="IPR054728">
    <property type="entry name" value="RsmB-like_ferredoxin"/>
</dbReference>
<dbReference type="InterPro" id="IPR049560">
    <property type="entry name" value="MeTrfase_RsmB-F_NOP2_cat"/>
</dbReference>
<keyword evidence="5 6" id="KW-0694">RNA-binding</keyword>
<sequence length="352" mass="37777">MISRHVDRDLDVEVRAALHIGLYELLFSDGTPNRAAVASAVELAKPNLGFKLVNAVLRRVIDDDGGKLRLPADDTPDGAAIRHSHPLWLVKRWWKWLGPNPTRALLAAGNRPTELVLRVNTLRTGPLGEDGAPAGGIVVPGEPFDDALPEARRVTGGLDVLADPGWREGHYVAMSRGSMRAARAVDPQPGERVLDLCAAPGGKTTHMAALMGGEGTIVAIEKHGGRARALRRTCERVGAGNVEVISGDALEVELAAGSFDRVLLDAPCSGLGTLASHPDLRWRVQERDLPELGRLQGRLLEVAQRAVKPGGRLVYSVCTLNPGEERLPEGKITRLWPHRDGTDGFYISAVGG</sequence>
<evidence type="ECO:0000256" key="4">
    <source>
        <dbReference type="ARBA" id="ARBA00022691"/>
    </source>
</evidence>
<dbReference type="SUPFAM" id="SSF53335">
    <property type="entry name" value="S-adenosyl-L-methionine-dependent methyltransferases"/>
    <property type="match status" value="1"/>
</dbReference>
<dbReference type="GO" id="GO:0003723">
    <property type="term" value="F:RNA binding"/>
    <property type="evidence" value="ECO:0007669"/>
    <property type="project" value="UniProtKB-UniRule"/>
</dbReference>
<feature type="binding site" evidence="6">
    <location>
        <position position="248"/>
    </location>
    <ligand>
        <name>S-adenosyl-L-methionine</name>
        <dbReference type="ChEBI" id="CHEBI:59789"/>
    </ligand>
</feature>
<protein>
    <submittedName>
        <fullName evidence="8">Ribosomal RNA small subunit methyltransferase B</fullName>
        <ecNumber evidence="8">2.1.1.-</ecNumber>
    </submittedName>
</protein>
<evidence type="ECO:0000256" key="5">
    <source>
        <dbReference type="ARBA" id="ARBA00022884"/>
    </source>
</evidence>
<dbReference type="InterPro" id="IPR018314">
    <property type="entry name" value="RsmB/NOL1/NOP2-like_CS"/>
</dbReference>
<organism evidence="8 9">
    <name type="scientific">Patulibacter medicamentivorans</name>
    <dbReference type="NCBI Taxonomy" id="1097667"/>
    <lineage>
        <taxon>Bacteria</taxon>
        <taxon>Bacillati</taxon>
        <taxon>Actinomycetota</taxon>
        <taxon>Thermoleophilia</taxon>
        <taxon>Solirubrobacterales</taxon>
        <taxon>Patulibacteraceae</taxon>
        <taxon>Patulibacter</taxon>
    </lineage>
</organism>
<dbReference type="PATRIC" id="fig|1097667.3.peg.1463"/>
<dbReference type="PANTHER" id="PTHR22807">
    <property type="entry name" value="NOP2 YEAST -RELATED NOL1/NOP2/FMU SUN DOMAIN-CONTAINING"/>
    <property type="match status" value="1"/>
</dbReference>